<dbReference type="EMBL" id="VNHT01000001">
    <property type="protein sequence ID" value="TYP94501.1"/>
    <property type="molecule type" value="Genomic_DNA"/>
</dbReference>
<dbReference type="AlphaFoldDB" id="A0A0F7KEC1"/>
<dbReference type="Pfam" id="PF06146">
    <property type="entry name" value="PsiE"/>
    <property type="match status" value="1"/>
</dbReference>
<keyword evidence="5 6" id="KW-0472">Membrane</keyword>
<evidence type="ECO:0000256" key="3">
    <source>
        <dbReference type="ARBA" id="ARBA00022692"/>
    </source>
</evidence>
<feature type="transmembrane region" description="Helical" evidence="6">
    <location>
        <begin position="62"/>
        <end position="83"/>
    </location>
</feature>
<dbReference type="GO" id="GO:0005886">
    <property type="term" value="C:plasma membrane"/>
    <property type="evidence" value="ECO:0007669"/>
    <property type="project" value="UniProtKB-SubCell"/>
</dbReference>
<dbReference type="InterPro" id="IPR020948">
    <property type="entry name" value="P_starv_induced_PsiE-like"/>
</dbReference>
<proteinExistence type="predicted"/>
<keyword evidence="9" id="KW-1185">Reference proteome</keyword>
<dbReference type="KEGG" id="nco:AAW31_04015"/>
<reference evidence="9" key="1">
    <citation type="submission" date="2015-05" db="EMBL/GenBank/DDBJ databases">
        <title>Draft genome of Nitrosomonas communis strain Nm2.</title>
        <authorList>
            <person name="Kozlowski J.A."/>
            <person name="Kits K.D."/>
            <person name="Stein L.Y."/>
        </authorList>
    </citation>
    <scope>NUCLEOTIDE SEQUENCE [LARGE SCALE GENOMIC DNA]</scope>
    <source>
        <strain evidence="9">Nm2</strain>
    </source>
</reference>
<evidence type="ECO:0000313" key="10">
    <source>
        <dbReference type="Proteomes" id="UP000324176"/>
    </source>
</evidence>
<feature type="transmembrane region" description="Helical" evidence="6">
    <location>
        <begin position="120"/>
        <end position="138"/>
    </location>
</feature>
<reference evidence="7 9" key="2">
    <citation type="journal article" date="2016" name="Genome Announc.">
        <title>Genome Sequence of Nitrosomonas communis Strain Nm2, a Mesophilic Ammonia-Oxidizing Bacterium Isolated from Mediterranean Soil.</title>
        <authorList>
            <person name="Kozlowski J.A."/>
            <person name="Kits K.D."/>
            <person name="Stein L.Y."/>
        </authorList>
    </citation>
    <scope>NUCLEOTIDE SEQUENCE [LARGE SCALE GENOMIC DNA]</scope>
    <source>
        <strain evidence="7 9">Nm2</strain>
    </source>
</reference>
<keyword evidence="3 6" id="KW-0812">Transmembrane</keyword>
<dbReference type="EMBL" id="CP011451">
    <property type="protein sequence ID" value="AKH37174.1"/>
    <property type="molecule type" value="Genomic_DNA"/>
</dbReference>
<evidence type="ECO:0000313" key="8">
    <source>
        <dbReference type="EMBL" id="TYP94501.1"/>
    </source>
</evidence>
<protein>
    <submittedName>
        <fullName evidence="8">Phosphate-starvation-inducible protein E</fullName>
    </submittedName>
</protein>
<comment type="subcellular location">
    <subcellularLocation>
        <location evidence="1">Cell membrane</location>
        <topology evidence="1">Multi-pass membrane protein</topology>
    </subcellularLocation>
</comment>
<dbReference type="OrthoDB" id="8547330at2"/>
<dbReference type="Proteomes" id="UP000324176">
    <property type="component" value="Unassembled WGS sequence"/>
</dbReference>
<evidence type="ECO:0000313" key="9">
    <source>
        <dbReference type="Proteomes" id="UP000034156"/>
    </source>
</evidence>
<dbReference type="Proteomes" id="UP000034156">
    <property type="component" value="Chromosome"/>
</dbReference>
<reference evidence="8 10" key="3">
    <citation type="submission" date="2019-07" db="EMBL/GenBank/DDBJ databases">
        <title>Active sludge and wastewater microbial communities from Klosterneuburg, Austria.</title>
        <authorList>
            <person name="Wagner M."/>
        </authorList>
    </citation>
    <scope>NUCLEOTIDE SEQUENCE [LARGE SCALE GENOMIC DNA]</scope>
    <source>
        <strain evidence="8 10">Nm2</strain>
    </source>
</reference>
<dbReference type="RefSeq" id="WP_046849268.1">
    <property type="nucleotide sequence ID" value="NZ_CP011451.1"/>
</dbReference>
<dbReference type="PATRIC" id="fig|44574.3.peg.963"/>
<feature type="transmembrane region" description="Helical" evidence="6">
    <location>
        <begin position="95"/>
        <end position="114"/>
    </location>
</feature>
<organism evidence="7 9">
    <name type="scientific">Nitrosomonas communis</name>
    <dbReference type="NCBI Taxonomy" id="44574"/>
    <lineage>
        <taxon>Bacteria</taxon>
        <taxon>Pseudomonadati</taxon>
        <taxon>Pseudomonadota</taxon>
        <taxon>Betaproteobacteria</taxon>
        <taxon>Nitrosomonadales</taxon>
        <taxon>Nitrosomonadaceae</taxon>
        <taxon>Nitrosomonas</taxon>
    </lineage>
</organism>
<keyword evidence="2" id="KW-1003">Cell membrane</keyword>
<gene>
    <name evidence="7" type="ORF">AAW31_04015</name>
    <name evidence="8" type="ORF">BCL69_100132</name>
</gene>
<evidence type="ECO:0000256" key="4">
    <source>
        <dbReference type="ARBA" id="ARBA00022989"/>
    </source>
</evidence>
<evidence type="ECO:0000256" key="5">
    <source>
        <dbReference type="ARBA" id="ARBA00023136"/>
    </source>
</evidence>
<accession>A0A0F7KEC1</accession>
<evidence type="ECO:0000256" key="2">
    <source>
        <dbReference type="ARBA" id="ARBA00022475"/>
    </source>
</evidence>
<sequence>MINQEIIKRKNIVLLTDSDWHLRIIQFIVGILMLALYLWIGVGILNLMSNLPHIFKNGWANVVEHIIIDVVLVLAVLELIRILQSYLAVGRVKVTFILDVALVVLIGELIGLWYKAYTLIEVGLHIAVIAVLTLLRIVSIRFSPDAID</sequence>
<evidence type="ECO:0000256" key="6">
    <source>
        <dbReference type="SAM" id="Phobius"/>
    </source>
</evidence>
<evidence type="ECO:0000313" key="7">
    <source>
        <dbReference type="EMBL" id="AKH37174.1"/>
    </source>
</evidence>
<evidence type="ECO:0000256" key="1">
    <source>
        <dbReference type="ARBA" id="ARBA00004651"/>
    </source>
</evidence>
<feature type="transmembrane region" description="Helical" evidence="6">
    <location>
        <begin position="20"/>
        <end position="42"/>
    </location>
</feature>
<keyword evidence="4 6" id="KW-1133">Transmembrane helix</keyword>
<name>A0A0F7KEC1_9PROT</name>